<sequence>MMIQDTIKIAEQMDAPPIDAQIFRAAMKKVATPVTIIATGNAEIRHGMTASAVCSLSDQPPMILACVNRNSAILPHLRENGCFSANFLAEGQAELAQCFAGMTKIYGSDRFNHGAWTTLATGAPVLTDALSVFDCRLECEYDSPTHAVLVGRVEAIVKEGTTRALVYASGQFSFPAPI</sequence>
<keyword evidence="2" id="KW-0560">Oxidoreductase</keyword>
<comment type="similarity">
    <text evidence="1">Belongs to the non-flavoprotein flavin reductase family.</text>
</comment>
<keyword evidence="5" id="KW-1185">Reference proteome</keyword>
<dbReference type="OrthoDB" id="9792858at2"/>
<dbReference type="InterPro" id="IPR012349">
    <property type="entry name" value="Split_barrel_FMN-bd"/>
</dbReference>
<dbReference type="RefSeq" id="WP_145632183.1">
    <property type="nucleotide sequence ID" value="NZ_VIWP01000001.1"/>
</dbReference>
<dbReference type="GO" id="GO:0010181">
    <property type="term" value="F:FMN binding"/>
    <property type="evidence" value="ECO:0007669"/>
    <property type="project" value="InterPro"/>
</dbReference>
<dbReference type="PANTHER" id="PTHR30466">
    <property type="entry name" value="FLAVIN REDUCTASE"/>
    <property type="match status" value="1"/>
</dbReference>
<dbReference type="InterPro" id="IPR002563">
    <property type="entry name" value="Flavin_Rdtase-like_dom"/>
</dbReference>
<evidence type="ECO:0000256" key="1">
    <source>
        <dbReference type="ARBA" id="ARBA00008898"/>
    </source>
</evidence>
<dbReference type="PANTHER" id="PTHR30466:SF11">
    <property type="entry name" value="FLAVIN-DEPENDENT MONOOXYGENASE, REDUCTASE SUBUNIT HSAB"/>
    <property type="match status" value="1"/>
</dbReference>
<feature type="domain" description="Flavin reductase like" evidence="3">
    <location>
        <begin position="27"/>
        <end position="174"/>
    </location>
</feature>
<dbReference type="Gene3D" id="2.30.110.10">
    <property type="entry name" value="Electron Transport, Fmn-binding Protein, Chain A"/>
    <property type="match status" value="1"/>
</dbReference>
<name>A0A561R823_9HYPH</name>
<proteinExistence type="inferred from homology"/>
<dbReference type="EMBL" id="VIWP01000001">
    <property type="protein sequence ID" value="TWF58767.1"/>
    <property type="molecule type" value="Genomic_DNA"/>
</dbReference>
<dbReference type="GO" id="GO:0042602">
    <property type="term" value="F:riboflavin reductase (NADPH) activity"/>
    <property type="evidence" value="ECO:0007669"/>
    <property type="project" value="TreeGrafter"/>
</dbReference>
<gene>
    <name evidence="4" type="ORF">FHW37_101571</name>
</gene>
<dbReference type="AlphaFoldDB" id="A0A561R823"/>
<dbReference type="Pfam" id="PF01613">
    <property type="entry name" value="Flavin_Reduct"/>
    <property type="match status" value="1"/>
</dbReference>
<organism evidence="4 5">
    <name type="scientific">Neorhizobium alkalisoli</name>
    <dbReference type="NCBI Taxonomy" id="528178"/>
    <lineage>
        <taxon>Bacteria</taxon>
        <taxon>Pseudomonadati</taxon>
        <taxon>Pseudomonadota</taxon>
        <taxon>Alphaproteobacteria</taxon>
        <taxon>Hyphomicrobiales</taxon>
        <taxon>Rhizobiaceae</taxon>
        <taxon>Rhizobium/Agrobacterium group</taxon>
        <taxon>Neorhizobium</taxon>
    </lineage>
</organism>
<evidence type="ECO:0000259" key="3">
    <source>
        <dbReference type="SMART" id="SM00903"/>
    </source>
</evidence>
<accession>A0A561R823</accession>
<evidence type="ECO:0000313" key="4">
    <source>
        <dbReference type="EMBL" id="TWF58767.1"/>
    </source>
</evidence>
<dbReference type="SUPFAM" id="SSF50475">
    <property type="entry name" value="FMN-binding split barrel"/>
    <property type="match status" value="1"/>
</dbReference>
<dbReference type="SMART" id="SM00903">
    <property type="entry name" value="Flavin_Reduct"/>
    <property type="match status" value="1"/>
</dbReference>
<protein>
    <submittedName>
        <fullName evidence="4">Flavin reductase (NADH)</fullName>
    </submittedName>
</protein>
<dbReference type="InterPro" id="IPR050268">
    <property type="entry name" value="NADH-dep_flavin_reductase"/>
</dbReference>
<evidence type="ECO:0000313" key="5">
    <source>
        <dbReference type="Proteomes" id="UP000320653"/>
    </source>
</evidence>
<comment type="caution">
    <text evidence="4">The sequence shown here is derived from an EMBL/GenBank/DDBJ whole genome shotgun (WGS) entry which is preliminary data.</text>
</comment>
<reference evidence="4 5" key="1">
    <citation type="submission" date="2019-06" db="EMBL/GenBank/DDBJ databases">
        <title>Sorghum-associated microbial communities from plants grown in Nebraska, USA.</title>
        <authorList>
            <person name="Schachtman D."/>
        </authorList>
    </citation>
    <scope>NUCLEOTIDE SEQUENCE [LARGE SCALE GENOMIC DNA]</scope>
    <source>
        <strain evidence="4 5">1225</strain>
    </source>
</reference>
<evidence type="ECO:0000256" key="2">
    <source>
        <dbReference type="ARBA" id="ARBA00023002"/>
    </source>
</evidence>
<dbReference type="Proteomes" id="UP000320653">
    <property type="component" value="Unassembled WGS sequence"/>
</dbReference>